<organism evidence="1 2">
    <name type="scientific">Desulfosporosinus metallidurans</name>
    <dbReference type="NCBI Taxonomy" id="1888891"/>
    <lineage>
        <taxon>Bacteria</taxon>
        <taxon>Bacillati</taxon>
        <taxon>Bacillota</taxon>
        <taxon>Clostridia</taxon>
        <taxon>Eubacteriales</taxon>
        <taxon>Desulfitobacteriaceae</taxon>
        <taxon>Desulfosporosinus</taxon>
    </lineage>
</organism>
<name>A0A1Q8QAW1_9FIRM</name>
<dbReference type="AlphaFoldDB" id="A0A1Q8QAW1"/>
<gene>
    <name evidence="1" type="ORF">DSOL_5437</name>
</gene>
<evidence type="ECO:0000313" key="1">
    <source>
        <dbReference type="EMBL" id="OLN24405.1"/>
    </source>
</evidence>
<dbReference type="Proteomes" id="UP000186102">
    <property type="component" value="Unassembled WGS sequence"/>
</dbReference>
<sequence>MERIEAGVTLVPIQTKQKVATPDNTAAAAKENKRRLTRIMIAGVLFAVGLVF</sequence>
<dbReference type="EMBL" id="MLBF01000213">
    <property type="protein sequence ID" value="OLN24405.1"/>
    <property type="molecule type" value="Genomic_DNA"/>
</dbReference>
<evidence type="ECO:0000313" key="2">
    <source>
        <dbReference type="Proteomes" id="UP000186102"/>
    </source>
</evidence>
<keyword evidence="2" id="KW-1185">Reference proteome</keyword>
<reference evidence="1 2" key="1">
    <citation type="submission" date="2016-09" db="EMBL/GenBank/DDBJ databases">
        <title>Complete genome of Desulfosporosinus sp. OL.</title>
        <authorList>
            <person name="Mardanov A."/>
            <person name="Beletsky A."/>
            <person name="Panova A."/>
            <person name="Karnachuk O."/>
            <person name="Ravin N."/>
        </authorList>
    </citation>
    <scope>NUCLEOTIDE SEQUENCE [LARGE SCALE GENOMIC DNA]</scope>
    <source>
        <strain evidence="1 2">OL</strain>
    </source>
</reference>
<accession>A0A1Q8QAW1</accession>
<proteinExistence type="predicted"/>
<protein>
    <submittedName>
        <fullName evidence="1">Lead, cadmium, zinc and mercury transporting ATPase</fullName>
    </submittedName>
</protein>
<comment type="caution">
    <text evidence="1">The sequence shown here is derived from an EMBL/GenBank/DDBJ whole genome shotgun (WGS) entry which is preliminary data.</text>
</comment>